<dbReference type="InterPro" id="IPR004647">
    <property type="entry name" value="Fe-S_hydro-lyase_TtdB-typ_cat"/>
</dbReference>
<dbReference type="AlphaFoldDB" id="A0A239TNF6"/>
<dbReference type="OrthoDB" id="9798978at2"/>
<accession>A0A239TNF6</accession>
<dbReference type="GeneID" id="78507087"/>
<reference evidence="4 5" key="1">
    <citation type="submission" date="2017-06" db="EMBL/GenBank/DDBJ databases">
        <authorList>
            <consortium name="Pathogen Informatics"/>
        </authorList>
    </citation>
    <scope>NUCLEOTIDE SEQUENCE [LARGE SCALE GENOMIC DNA]</scope>
    <source>
        <strain evidence="4 5">NCTC10570</strain>
    </source>
</reference>
<dbReference type="Gene3D" id="3.20.130.10">
    <property type="entry name" value="Fe-S hydro-lyase, tartrate dehydratase beta-type, catalytic domain"/>
    <property type="match status" value="1"/>
</dbReference>
<dbReference type="Proteomes" id="UP000215383">
    <property type="component" value="Chromosome 1"/>
</dbReference>
<evidence type="ECO:0000313" key="5">
    <source>
        <dbReference type="Proteomes" id="UP000215383"/>
    </source>
</evidence>
<dbReference type="GO" id="GO:0004333">
    <property type="term" value="F:fumarate hydratase activity"/>
    <property type="evidence" value="ECO:0007669"/>
    <property type="project" value="UniProtKB-EC"/>
</dbReference>
<evidence type="ECO:0000313" key="4">
    <source>
        <dbReference type="EMBL" id="SNU99280.1"/>
    </source>
</evidence>
<dbReference type="PANTHER" id="PTHR43351">
    <property type="entry name" value="L(+)-TARTRATE DEHYDRATASE SUBUNIT BETA"/>
    <property type="match status" value="1"/>
</dbReference>
<dbReference type="PANTHER" id="PTHR43351:SF2">
    <property type="entry name" value="L(+)-TARTRATE DEHYDRATASE SUBUNIT BETA-RELATED"/>
    <property type="match status" value="1"/>
</dbReference>
<evidence type="ECO:0000256" key="2">
    <source>
        <dbReference type="ARBA" id="ARBA00023239"/>
    </source>
</evidence>
<feature type="domain" description="Fe-S hydro-lyase tartrate dehydratase beta-type catalytic" evidence="3">
    <location>
        <begin position="3"/>
        <end position="176"/>
    </location>
</feature>
<dbReference type="NCBIfam" id="TIGR00723">
    <property type="entry name" value="ttdB_fumA_fumB"/>
    <property type="match status" value="1"/>
</dbReference>
<dbReference type="NCBIfam" id="NF005310">
    <property type="entry name" value="PRK06842.1"/>
    <property type="match status" value="1"/>
</dbReference>
<proteinExistence type="inferred from homology"/>
<evidence type="ECO:0000259" key="3">
    <source>
        <dbReference type="Pfam" id="PF05683"/>
    </source>
</evidence>
<dbReference type="SUPFAM" id="SSF117457">
    <property type="entry name" value="FumA C-terminal domain-like"/>
    <property type="match status" value="1"/>
</dbReference>
<dbReference type="RefSeq" id="WP_027889800.1">
    <property type="nucleotide sequence ID" value="NZ_CALXYH010000006.1"/>
</dbReference>
<evidence type="ECO:0000256" key="1">
    <source>
        <dbReference type="ARBA" id="ARBA00008876"/>
    </source>
</evidence>
<gene>
    <name evidence="4" type="primary">fumB</name>
    <name evidence="4" type="ORF">SAMEA4364220_01079</name>
</gene>
<comment type="similarity">
    <text evidence="1">Belongs to the class-I fumarase family.</text>
</comment>
<sequence>MAEKIRITTPLTEEQSRKLKVGDSVLISGVIYSARDAAHKVMTEALARGEKLPIDWHNQIVYYLGPTPAKPGNPIGSCGPTTSGRMDAYTPTMLEQGIKGMIGKGSRDKAVVDSMKKNGVTYFAAVGGAAALISKCVKKYEVIAYPELGPEALAALTVEDFPAIVVIDSEGNNFYEIGQAPYRKFDMDQIK</sequence>
<protein>
    <submittedName>
        <fullName evidence="4">Fumarate hydratase class I, anaerobic</fullName>
        <ecNumber evidence="4">4.2.1.2</ecNumber>
    </submittedName>
</protein>
<dbReference type="InterPro" id="IPR036660">
    <property type="entry name" value="Fe-S_hydroAse_TtdB_cat_sf"/>
</dbReference>
<dbReference type="Pfam" id="PF05683">
    <property type="entry name" value="Fumerase_C"/>
    <property type="match status" value="1"/>
</dbReference>
<keyword evidence="5" id="KW-1185">Reference proteome</keyword>
<dbReference type="EMBL" id="LT906446">
    <property type="protein sequence ID" value="SNU99280.1"/>
    <property type="molecule type" value="Genomic_DNA"/>
</dbReference>
<dbReference type="eggNOG" id="COG1838">
    <property type="taxonomic scope" value="Bacteria"/>
</dbReference>
<dbReference type="EC" id="4.2.1.2" evidence="4"/>
<name>A0A239TNF6_9FIRM</name>
<organism evidence="4 5">
    <name type="scientific">Megamonas hypermegale</name>
    <dbReference type="NCBI Taxonomy" id="158847"/>
    <lineage>
        <taxon>Bacteria</taxon>
        <taxon>Bacillati</taxon>
        <taxon>Bacillota</taxon>
        <taxon>Negativicutes</taxon>
        <taxon>Selenomonadales</taxon>
        <taxon>Selenomonadaceae</taxon>
        <taxon>Megamonas</taxon>
    </lineage>
</organism>
<keyword evidence="2 4" id="KW-0456">Lyase</keyword>